<dbReference type="PROSITE" id="PS00134">
    <property type="entry name" value="TRYPSIN_HIS"/>
    <property type="match status" value="1"/>
</dbReference>
<evidence type="ECO:0000259" key="3">
    <source>
        <dbReference type="PROSITE" id="PS50240"/>
    </source>
</evidence>
<dbReference type="EMBL" id="FNEK01000011">
    <property type="protein sequence ID" value="SDJ04441.1"/>
    <property type="molecule type" value="Genomic_DNA"/>
</dbReference>
<dbReference type="RefSeq" id="WP_170844474.1">
    <property type="nucleotide sequence ID" value="NZ_FNEK01000011.1"/>
</dbReference>
<keyword evidence="1 2" id="KW-0732">Signal</keyword>
<dbReference type="Proteomes" id="UP000199382">
    <property type="component" value="Unassembled WGS sequence"/>
</dbReference>
<evidence type="ECO:0000256" key="1">
    <source>
        <dbReference type="ARBA" id="ARBA00022729"/>
    </source>
</evidence>
<dbReference type="InterPro" id="IPR009003">
    <property type="entry name" value="Peptidase_S1_PA"/>
</dbReference>
<dbReference type="GO" id="GO:0004252">
    <property type="term" value="F:serine-type endopeptidase activity"/>
    <property type="evidence" value="ECO:0007669"/>
    <property type="project" value="InterPro"/>
</dbReference>
<organism evidence="4 5">
    <name type="scientific">Aliiruegeria lutimaris</name>
    <dbReference type="NCBI Taxonomy" id="571298"/>
    <lineage>
        <taxon>Bacteria</taxon>
        <taxon>Pseudomonadati</taxon>
        <taxon>Pseudomonadota</taxon>
        <taxon>Alphaproteobacteria</taxon>
        <taxon>Rhodobacterales</taxon>
        <taxon>Roseobacteraceae</taxon>
        <taxon>Aliiruegeria</taxon>
    </lineage>
</organism>
<dbReference type="PRINTS" id="PR00722">
    <property type="entry name" value="CHYMOTRYPSIN"/>
</dbReference>
<protein>
    <submittedName>
        <fullName evidence="4">Trypsin</fullName>
    </submittedName>
</protein>
<dbReference type="SUPFAM" id="SSF50494">
    <property type="entry name" value="Trypsin-like serine proteases"/>
    <property type="match status" value="1"/>
</dbReference>
<keyword evidence="5" id="KW-1185">Reference proteome</keyword>
<feature type="signal peptide" evidence="2">
    <location>
        <begin position="1"/>
        <end position="18"/>
    </location>
</feature>
<sequence length="235" mass="24683">MRAAKTILLALTLLPVMGGGISAKSTRQFDSFPGETAVGRLIVSGNAMCTGALVSPDTVLTAAHCLYDPRSGRRVDPKKIEFQAGLKQGQASAVRKVASAKEHPDYRHRKGNAQLGNDLALLRLQSPISSETVLPLDFNPGLERGDALAVMSYTLGNKSNPIMEYPCMVLARELQTLVMSCEVDYGASGAPVIALNKGNRPAVVSVVSAKAAMNGKKVSVGTTLSASTLRLMSGG</sequence>
<dbReference type="InterPro" id="IPR043504">
    <property type="entry name" value="Peptidase_S1_PA_chymotrypsin"/>
</dbReference>
<dbReference type="Pfam" id="PF00089">
    <property type="entry name" value="Trypsin"/>
    <property type="match status" value="1"/>
</dbReference>
<feature type="chain" id="PRO_5011518060" evidence="2">
    <location>
        <begin position="19"/>
        <end position="235"/>
    </location>
</feature>
<dbReference type="STRING" id="571298.SAMN04488026_101110"/>
<proteinExistence type="predicted"/>
<dbReference type="Gene3D" id="2.40.10.10">
    <property type="entry name" value="Trypsin-like serine proteases"/>
    <property type="match status" value="1"/>
</dbReference>
<evidence type="ECO:0000256" key="2">
    <source>
        <dbReference type="SAM" id="SignalP"/>
    </source>
</evidence>
<dbReference type="PANTHER" id="PTHR15462">
    <property type="entry name" value="SERINE PROTEASE"/>
    <property type="match status" value="1"/>
</dbReference>
<dbReference type="InterPro" id="IPR001314">
    <property type="entry name" value="Peptidase_S1A"/>
</dbReference>
<accession>A0A1G8QIE4</accession>
<evidence type="ECO:0000313" key="5">
    <source>
        <dbReference type="Proteomes" id="UP000199382"/>
    </source>
</evidence>
<name>A0A1G8QIE4_9RHOB</name>
<dbReference type="AlphaFoldDB" id="A0A1G8QIE4"/>
<dbReference type="InterPro" id="IPR050966">
    <property type="entry name" value="Glutamyl_endopeptidase"/>
</dbReference>
<dbReference type="InterPro" id="IPR018114">
    <property type="entry name" value="TRYPSIN_HIS"/>
</dbReference>
<gene>
    <name evidence="4" type="ORF">SAMN04488026_101110</name>
</gene>
<feature type="domain" description="Peptidase S1" evidence="3">
    <location>
        <begin position="16"/>
        <end position="215"/>
    </location>
</feature>
<reference evidence="4 5" key="1">
    <citation type="submission" date="2016-10" db="EMBL/GenBank/DDBJ databases">
        <authorList>
            <person name="de Groot N.N."/>
        </authorList>
    </citation>
    <scope>NUCLEOTIDE SEQUENCE [LARGE SCALE GENOMIC DNA]</scope>
    <source>
        <strain evidence="4 5">DSM 25294</strain>
    </source>
</reference>
<dbReference type="GO" id="GO:0006508">
    <property type="term" value="P:proteolysis"/>
    <property type="evidence" value="ECO:0007669"/>
    <property type="project" value="InterPro"/>
</dbReference>
<evidence type="ECO:0000313" key="4">
    <source>
        <dbReference type="EMBL" id="SDJ04441.1"/>
    </source>
</evidence>
<dbReference type="PROSITE" id="PS50240">
    <property type="entry name" value="TRYPSIN_DOM"/>
    <property type="match status" value="1"/>
</dbReference>
<dbReference type="PANTHER" id="PTHR15462:SF8">
    <property type="entry name" value="SERINE PROTEASE"/>
    <property type="match status" value="1"/>
</dbReference>
<dbReference type="InterPro" id="IPR001254">
    <property type="entry name" value="Trypsin_dom"/>
</dbReference>